<dbReference type="InterPro" id="IPR010737">
    <property type="entry name" value="4-carb_acid_sugar_kinase_N"/>
</dbReference>
<dbReference type="InterPro" id="IPR031475">
    <property type="entry name" value="NBD_C"/>
</dbReference>
<dbReference type="NCBIfam" id="NF043035">
    <property type="entry name" value="OxoTetrKin"/>
    <property type="match status" value="1"/>
</dbReference>
<comment type="catalytic activity">
    <reaction evidence="7">
        <text>3-dehydro-L-erythronate + ATP = 3-dehydro-4-O-phospho-L-erythronate + ADP + H(+)</text>
        <dbReference type="Rhea" id="RHEA:52552"/>
        <dbReference type="ChEBI" id="CHEBI:15378"/>
        <dbReference type="ChEBI" id="CHEBI:30616"/>
        <dbReference type="ChEBI" id="CHEBI:136592"/>
        <dbReference type="ChEBI" id="CHEBI:136670"/>
        <dbReference type="ChEBI" id="CHEBI:456216"/>
        <dbReference type="EC" id="2.7.1.217"/>
    </reaction>
</comment>
<keyword evidence="3" id="KW-0547">Nucleotide-binding</keyword>
<reference evidence="15 17" key="2">
    <citation type="submission" date="2020-08" db="EMBL/GenBank/DDBJ databases">
        <title>Genomic Encyclopedia of Type Strains, Phase III (KMG-III): the genomes of soil and plant-associated and newly described type strains.</title>
        <authorList>
            <person name="Whitman W."/>
        </authorList>
    </citation>
    <scope>NUCLEOTIDE SEQUENCE [LARGE SCALE GENOMIC DNA]</scope>
    <source>
        <strain evidence="15 17">CECT 8280</strain>
    </source>
</reference>
<comment type="catalytic activity">
    <reaction evidence="8">
        <text>3-dehydro-D-erythronate + ATP = 3-dehydro-4-O-phospho-D-erythronate + ADP + H(+)</text>
        <dbReference type="Rhea" id="RHEA:52556"/>
        <dbReference type="ChEBI" id="CHEBI:15378"/>
        <dbReference type="ChEBI" id="CHEBI:30616"/>
        <dbReference type="ChEBI" id="CHEBI:57958"/>
        <dbReference type="ChEBI" id="CHEBI:136593"/>
        <dbReference type="ChEBI" id="CHEBI:456216"/>
        <dbReference type="EC" id="2.7.1.217"/>
    </reaction>
</comment>
<dbReference type="InterPro" id="IPR050007">
    <property type="entry name" value="OtnK"/>
</dbReference>
<dbReference type="InterPro" id="IPR042213">
    <property type="entry name" value="NBD_C_sf"/>
</dbReference>
<name>A0A1S9GZ50_9HYPH</name>
<protein>
    <recommendedName>
        <fullName evidence="11">3-oxo-tetronate kinase</fullName>
        <ecNumber evidence="10">2.7.1.217</ecNumber>
    </recommendedName>
    <alternativeName>
        <fullName evidence="12">3-dehydrotetronate 4-kinase</fullName>
    </alternativeName>
</protein>
<feature type="domain" description="Four-carbon acid sugar kinase nucleotide binding" evidence="14">
    <location>
        <begin position="262"/>
        <end position="420"/>
    </location>
</feature>
<evidence type="ECO:0000256" key="6">
    <source>
        <dbReference type="ARBA" id="ARBA00023277"/>
    </source>
</evidence>
<gene>
    <name evidence="15" type="ORF">FHS25_004450</name>
    <name evidence="16" type="ORF">HFO74_21585</name>
</gene>
<feature type="domain" description="Four-carbon acid sugar kinase N-terminal" evidence="13">
    <location>
        <begin position="5"/>
        <end position="231"/>
    </location>
</feature>
<dbReference type="GO" id="GO:0005524">
    <property type="term" value="F:ATP binding"/>
    <property type="evidence" value="ECO:0007669"/>
    <property type="project" value="UniProtKB-KW"/>
</dbReference>
<comment type="function">
    <text evidence="9">Catalyzes the ATP-dependent phosphorylation of 3-oxo-tetronate to 3-oxo-tetronate 4-phosphate.</text>
</comment>
<dbReference type="GO" id="GO:0016301">
    <property type="term" value="F:kinase activity"/>
    <property type="evidence" value="ECO:0007669"/>
    <property type="project" value="UniProtKB-KW"/>
</dbReference>
<proteinExistence type="inferred from homology"/>
<dbReference type="Gene3D" id="3.40.50.10840">
    <property type="entry name" value="Putative sugar-binding, N-terminal domain"/>
    <property type="match status" value="1"/>
</dbReference>
<organism evidence="16 18">
    <name type="scientific">Rhizobium laguerreae</name>
    <dbReference type="NCBI Taxonomy" id="1076926"/>
    <lineage>
        <taxon>Bacteria</taxon>
        <taxon>Pseudomonadati</taxon>
        <taxon>Pseudomonadota</taxon>
        <taxon>Alphaproteobacteria</taxon>
        <taxon>Hyphomicrobiales</taxon>
        <taxon>Rhizobiaceae</taxon>
        <taxon>Rhizobium/Agrobacterium group</taxon>
        <taxon>Rhizobium</taxon>
    </lineage>
</organism>
<evidence type="ECO:0000256" key="10">
    <source>
        <dbReference type="ARBA" id="ARBA00039095"/>
    </source>
</evidence>
<evidence type="ECO:0000256" key="11">
    <source>
        <dbReference type="ARBA" id="ARBA00039461"/>
    </source>
</evidence>
<evidence type="ECO:0000256" key="2">
    <source>
        <dbReference type="ARBA" id="ARBA00022679"/>
    </source>
</evidence>
<evidence type="ECO:0000313" key="16">
    <source>
        <dbReference type="EMBL" id="MBY3065984.1"/>
    </source>
</evidence>
<comment type="caution">
    <text evidence="16">The sequence shown here is derived from an EMBL/GenBank/DDBJ whole genome shotgun (WGS) entry which is preliminary data.</text>
</comment>
<keyword evidence="5" id="KW-0067">ATP-binding</keyword>
<evidence type="ECO:0000259" key="14">
    <source>
        <dbReference type="Pfam" id="PF17042"/>
    </source>
</evidence>
<evidence type="ECO:0000256" key="8">
    <source>
        <dbReference type="ARBA" id="ARBA00036346"/>
    </source>
</evidence>
<dbReference type="EMBL" id="JAAXQQ010000007">
    <property type="protein sequence ID" value="MBY3065984.1"/>
    <property type="molecule type" value="Genomic_DNA"/>
</dbReference>
<evidence type="ECO:0000313" key="18">
    <source>
        <dbReference type="Proteomes" id="UP000758022"/>
    </source>
</evidence>
<keyword evidence="6" id="KW-0119">Carbohydrate metabolism</keyword>
<dbReference type="EMBL" id="JACHXX010000006">
    <property type="protein sequence ID" value="MBB3163955.1"/>
    <property type="molecule type" value="Genomic_DNA"/>
</dbReference>
<evidence type="ECO:0000256" key="4">
    <source>
        <dbReference type="ARBA" id="ARBA00022777"/>
    </source>
</evidence>
<evidence type="ECO:0000256" key="7">
    <source>
        <dbReference type="ARBA" id="ARBA00035898"/>
    </source>
</evidence>
<dbReference type="Gene3D" id="3.40.980.20">
    <property type="entry name" value="Four-carbon acid sugar kinase, nucleotide binding domain"/>
    <property type="match status" value="1"/>
</dbReference>
<evidence type="ECO:0000256" key="12">
    <source>
        <dbReference type="ARBA" id="ARBA00041377"/>
    </source>
</evidence>
<keyword evidence="17" id="KW-1185">Reference proteome</keyword>
<dbReference type="EC" id="2.7.1.217" evidence="10"/>
<dbReference type="Proteomes" id="UP000758022">
    <property type="component" value="Unassembled WGS sequence"/>
</dbReference>
<dbReference type="RefSeq" id="WP_077976835.1">
    <property type="nucleotide sequence ID" value="NZ_JAAXQQ010000007.1"/>
</dbReference>
<reference evidence="16" key="1">
    <citation type="submission" date="2020-04" db="EMBL/GenBank/DDBJ databases">
        <title>Global-level population genomics supports evidence of horizontal gene transfer on evolution of Rhizobia in Lentils.</title>
        <authorList>
            <person name="Gai Y."/>
            <person name="Cook D."/>
            <person name="Riely B."/>
        </authorList>
    </citation>
    <scope>NUCLEOTIDE SEQUENCE</scope>
    <source>
        <strain evidence="16">TLR9</strain>
    </source>
</reference>
<evidence type="ECO:0000313" key="17">
    <source>
        <dbReference type="Proteomes" id="UP000542811"/>
    </source>
</evidence>
<evidence type="ECO:0000256" key="5">
    <source>
        <dbReference type="ARBA" id="ARBA00022840"/>
    </source>
</evidence>
<accession>A0A1S9GZ50</accession>
<keyword evidence="2" id="KW-0808">Transferase</keyword>
<evidence type="ECO:0000313" key="15">
    <source>
        <dbReference type="EMBL" id="MBB3163955.1"/>
    </source>
</evidence>
<comment type="similarity">
    <text evidence="1">Belongs to the four-carbon acid sugar kinase family.</text>
</comment>
<keyword evidence="4 16" id="KW-0418">Kinase</keyword>
<sequence length="428" mass="43828">MAILLGSIADDYTGASDLANTLTKNGLRTVQTVGIPDPSLALPDVDAVVVSLKIRSVPASEAVTAATSAERWLRQRGAGHVLYKICSTFDSTDAGNIGPVTEALSDAAGGGVVLVTPAFPETGRTVYFGHLFVGGQPLNESPLKDHPLNPMHDANLVRVLTRQSRNAVGLVDLTTIAAGPGAVKMRLDSFSFRTAGVTAVIADAIFERDLETLGEVALETPVSTGASGLGLGLARALVRSGRISSGGATTADAIRPVGGLSAIVAGSCSKATLHQLDIAERSMPVLRLDPERLLAGPDEIAAAITWAGERISAGPVVIAASAAPETVSRLQSIYGREASGHAIEAATSIIATELVERGVRRLVVAGGETSGAAVDRLAVPAFLIGPEIAPGVPVLRTVGNAQGDMLLALKSGNFGGEDFFAAALAMMH</sequence>
<evidence type="ECO:0000259" key="13">
    <source>
        <dbReference type="Pfam" id="PF07005"/>
    </source>
</evidence>
<dbReference type="Pfam" id="PF07005">
    <property type="entry name" value="SBD_N"/>
    <property type="match status" value="1"/>
</dbReference>
<dbReference type="InterPro" id="IPR037051">
    <property type="entry name" value="4-carb_acid_sugar_kinase_N_sf"/>
</dbReference>
<evidence type="ECO:0000256" key="1">
    <source>
        <dbReference type="ARBA" id="ARBA00005715"/>
    </source>
</evidence>
<dbReference type="Pfam" id="PF17042">
    <property type="entry name" value="NBD_C"/>
    <property type="match status" value="1"/>
</dbReference>
<evidence type="ECO:0000256" key="9">
    <source>
        <dbReference type="ARBA" id="ARBA00037335"/>
    </source>
</evidence>
<evidence type="ECO:0000256" key="3">
    <source>
        <dbReference type="ARBA" id="ARBA00022741"/>
    </source>
</evidence>
<dbReference type="SUPFAM" id="SSF142764">
    <property type="entry name" value="YgbK-like"/>
    <property type="match status" value="1"/>
</dbReference>
<dbReference type="Proteomes" id="UP000542811">
    <property type="component" value="Unassembled WGS sequence"/>
</dbReference>
<dbReference type="AlphaFoldDB" id="A0A1S9GZ50"/>